<protein>
    <recommendedName>
        <fullName evidence="2">Rho termination factor N-terminal domain-containing protein</fullName>
    </recommendedName>
</protein>
<accession>A0A6C0JN92</accession>
<evidence type="ECO:0000313" key="1">
    <source>
        <dbReference type="EMBL" id="QHU07192.1"/>
    </source>
</evidence>
<evidence type="ECO:0008006" key="2">
    <source>
        <dbReference type="Google" id="ProtNLM"/>
    </source>
</evidence>
<sequence length="66" mass="7608">MSYLTNFQQLVGQTGGGIKKSNLNLYNLKTLRQYAVKLNIKTNKVKNKKNVNLTKEELIKKIKNKI</sequence>
<dbReference type="AlphaFoldDB" id="A0A6C0JN92"/>
<name>A0A6C0JN92_9ZZZZ</name>
<proteinExistence type="predicted"/>
<organism evidence="1">
    <name type="scientific">viral metagenome</name>
    <dbReference type="NCBI Taxonomy" id="1070528"/>
    <lineage>
        <taxon>unclassified sequences</taxon>
        <taxon>metagenomes</taxon>
        <taxon>organismal metagenomes</taxon>
    </lineage>
</organism>
<dbReference type="EMBL" id="MN740684">
    <property type="protein sequence ID" value="QHU07192.1"/>
    <property type="molecule type" value="Genomic_DNA"/>
</dbReference>
<reference evidence="1" key="1">
    <citation type="journal article" date="2020" name="Nature">
        <title>Giant virus diversity and host interactions through global metagenomics.</title>
        <authorList>
            <person name="Schulz F."/>
            <person name="Roux S."/>
            <person name="Paez-Espino D."/>
            <person name="Jungbluth S."/>
            <person name="Walsh D.A."/>
            <person name="Denef V.J."/>
            <person name="McMahon K.D."/>
            <person name="Konstantinidis K.T."/>
            <person name="Eloe-Fadrosh E.A."/>
            <person name="Kyrpides N.C."/>
            <person name="Woyke T."/>
        </authorList>
    </citation>
    <scope>NUCLEOTIDE SEQUENCE</scope>
    <source>
        <strain evidence="1">GVMAG-S-1040241-154</strain>
    </source>
</reference>